<keyword evidence="1" id="KW-0472">Membrane</keyword>
<protein>
    <recommendedName>
        <fullName evidence="4">Transmembrane protein</fullName>
    </recommendedName>
</protein>
<keyword evidence="1" id="KW-0812">Transmembrane</keyword>
<sequence length="105" mass="11991">MANVDQVWLLSWLLRRRKRLGIDVSESDEEFVDVDSWVIPAKLFILVLVSVLLIPPRFRVLGDDRWVFLLMDPCVGDGFVDESVGFMVIPARFMVIPTVFYGSGC</sequence>
<dbReference type="AlphaFoldDB" id="A0A2U1NEK7"/>
<feature type="transmembrane region" description="Helical" evidence="1">
    <location>
        <begin position="37"/>
        <end position="55"/>
    </location>
</feature>
<dbReference type="Proteomes" id="UP000245207">
    <property type="component" value="Unassembled WGS sequence"/>
</dbReference>
<proteinExistence type="predicted"/>
<comment type="caution">
    <text evidence="2">The sequence shown here is derived from an EMBL/GenBank/DDBJ whole genome shotgun (WGS) entry which is preliminary data.</text>
</comment>
<organism evidence="2 3">
    <name type="scientific">Artemisia annua</name>
    <name type="common">Sweet wormwood</name>
    <dbReference type="NCBI Taxonomy" id="35608"/>
    <lineage>
        <taxon>Eukaryota</taxon>
        <taxon>Viridiplantae</taxon>
        <taxon>Streptophyta</taxon>
        <taxon>Embryophyta</taxon>
        <taxon>Tracheophyta</taxon>
        <taxon>Spermatophyta</taxon>
        <taxon>Magnoliopsida</taxon>
        <taxon>eudicotyledons</taxon>
        <taxon>Gunneridae</taxon>
        <taxon>Pentapetalae</taxon>
        <taxon>asterids</taxon>
        <taxon>campanulids</taxon>
        <taxon>Asterales</taxon>
        <taxon>Asteraceae</taxon>
        <taxon>Asteroideae</taxon>
        <taxon>Anthemideae</taxon>
        <taxon>Artemisiinae</taxon>
        <taxon>Artemisia</taxon>
    </lineage>
</organism>
<dbReference type="EMBL" id="PKPP01002999">
    <property type="protein sequence ID" value="PWA71923.1"/>
    <property type="molecule type" value="Genomic_DNA"/>
</dbReference>
<gene>
    <name evidence="2" type="ORF">CTI12_AA276140</name>
</gene>
<accession>A0A2U1NEK7</accession>
<name>A0A2U1NEK7_ARTAN</name>
<keyword evidence="1" id="KW-1133">Transmembrane helix</keyword>
<keyword evidence="3" id="KW-1185">Reference proteome</keyword>
<evidence type="ECO:0000256" key="1">
    <source>
        <dbReference type="SAM" id="Phobius"/>
    </source>
</evidence>
<evidence type="ECO:0000313" key="3">
    <source>
        <dbReference type="Proteomes" id="UP000245207"/>
    </source>
</evidence>
<evidence type="ECO:0008006" key="4">
    <source>
        <dbReference type="Google" id="ProtNLM"/>
    </source>
</evidence>
<evidence type="ECO:0000313" key="2">
    <source>
        <dbReference type="EMBL" id="PWA71923.1"/>
    </source>
</evidence>
<reference evidence="2 3" key="1">
    <citation type="journal article" date="2018" name="Mol. Plant">
        <title>The genome of Artemisia annua provides insight into the evolution of Asteraceae family and artemisinin biosynthesis.</title>
        <authorList>
            <person name="Shen Q."/>
            <person name="Zhang L."/>
            <person name="Liao Z."/>
            <person name="Wang S."/>
            <person name="Yan T."/>
            <person name="Shi P."/>
            <person name="Liu M."/>
            <person name="Fu X."/>
            <person name="Pan Q."/>
            <person name="Wang Y."/>
            <person name="Lv Z."/>
            <person name="Lu X."/>
            <person name="Zhang F."/>
            <person name="Jiang W."/>
            <person name="Ma Y."/>
            <person name="Chen M."/>
            <person name="Hao X."/>
            <person name="Li L."/>
            <person name="Tang Y."/>
            <person name="Lv G."/>
            <person name="Zhou Y."/>
            <person name="Sun X."/>
            <person name="Brodelius P.E."/>
            <person name="Rose J.K.C."/>
            <person name="Tang K."/>
        </authorList>
    </citation>
    <scope>NUCLEOTIDE SEQUENCE [LARGE SCALE GENOMIC DNA]</scope>
    <source>
        <strain evidence="3">cv. Huhao1</strain>
        <tissue evidence="2">Leaf</tissue>
    </source>
</reference>